<dbReference type="EMBL" id="OZ034818">
    <property type="protein sequence ID" value="CAL1388229.1"/>
    <property type="molecule type" value="Genomic_DNA"/>
</dbReference>
<keyword evidence="2" id="KW-1185">Reference proteome</keyword>
<dbReference type="GO" id="GO:0006357">
    <property type="term" value="P:regulation of transcription by RNA polymerase II"/>
    <property type="evidence" value="ECO:0007669"/>
    <property type="project" value="InterPro"/>
</dbReference>
<dbReference type="GO" id="GO:0035267">
    <property type="term" value="C:NuA4 histone acetyltransferase complex"/>
    <property type="evidence" value="ECO:0007669"/>
    <property type="project" value="InterPro"/>
</dbReference>
<protein>
    <submittedName>
        <fullName evidence="1">Uncharacterized protein</fullName>
    </submittedName>
</protein>
<evidence type="ECO:0000313" key="1">
    <source>
        <dbReference type="EMBL" id="CAL1388229.1"/>
    </source>
</evidence>
<dbReference type="PANTHER" id="PTHR14898">
    <property type="entry name" value="ENHANCER OF POLYCOMB"/>
    <property type="match status" value="1"/>
</dbReference>
<evidence type="ECO:0000313" key="2">
    <source>
        <dbReference type="Proteomes" id="UP001497516"/>
    </source>
</evidence>
<accession>A0AAV2EQY4</accession>
<dbReference type="AlphaFoldDB" id="A0AAV2EQY4"/>
<proteinExistence type="predicted"/>
<name>A0AAV2EQY4_9ROSI</name>
<organism evidence="1 2">
    <name type="scientific">Linum trigynum</name>
    <dbReference type="NCBI Taxonomy" id="586398"/>
    <lineage>
        <taxon>Eukaryota</taxon>
        <taxon>Viridiplantae</taxon>
        <taxon>Streptophyta</taxon>
        <taxon>Embryophyta</taxon>
        <taxon>Tracheophyta</taxon>
        <taxon>Spermatophyta</taxon>
        <taxon>Magnoliopsida</taxon>
        <taxon>eudicotyledons</taxon>
        <taxon>Gunneridae</taxon>
        <taxon>Pentapetalae</taxon>
        <taxon>rosids</taxon>
        <taxon>fabids</taxon>
        <taxon>Malpighiales</taxon>
        <taxon>Linaceae</taxon>
        <taxon>Linum</taxon>
    </lineage>
</organism>
<dbReference type="Proteomes" id="UP001497516">
    <property type="component" value="Chromosome 5"/>
</dbReference>
<gene>
    <name evidence="1" type="ORF">LTRI10_LOCUS29169</name>
</gene>
<dbReference type="InterPro" id="IPR024943">
    <property type="entry name" value="Enhancer_polycomb"/>
</dbReference>
<sequence>MNGFASGDERVLHLGQNYDFMDDSPLPQRSPRFFSPREADAGSLGYFYPNPHRCHHLHKKFQRSKSKKVAGTSTLSPMGRPMIPSFNQRMFVKRNNGLHQWPNQRQPDRHLDWSLQHDPYQLEGSDLEESQTRDASGAAQHALKVAKFKREKAQRLLCRADLAIHKAVVALMTAEAIKAASSEDANDDDM</sequence>
<reference evidence="1 2" key="1">
    <citation type="submission" date="2024-04" db="EMBL/GenBank/DDBJ databases">
        <authorList>
            <person name="Fracassetti M."/>
        </authorList>
    </citation>
    <scope>NUCLEOTIDE SEQUENCE [LARGE SCALE GENOMIC DNA]</scope>
</reference>